<dbReference type="InterPro" id="IPR021065">
    <property type="entry name" value="Fertility_inhibition_FinO_N"/>
</dbReference>
<protein>
    <submittedName>
        <fullName evidence="3">IncF plasmid conjugative transfer fertility inhibition protein FinO</fullName>
    </submittedName>
</protein>
<accession>A0A3Q8VKW8</accession>
<dbReference type="EMBL" id="MH257956">
    <property type="protein sequence ID" value="AZM66506.1"/>
    <property type="molecule type" value="Genomic_DNA"/>
</dbReference>
<geneLocation type="plasmid" evidence="3">
    <name>pHXH-4</name>
</geneLocation>
<dbReference type="AlphaFoldDB" id="A0A3Q8VKW8"/>
<feature type="domain" description="Fertility inhibition protein FinO N-terminal" evidence="2">
    <location>
        <begin position="1"/>
        <end position="60"/>
    </location>
</feature>
<feature type="compositionally biased region" description="Basic and acidic residues" evidence="1">
    <location>
        <begin position="43"/>
        <end position="56"/>
    </location>
</feature>
<name>A0A3Q8VKW8_ECOLX</name>
<proteinExistence type="predicted"/>
<organism evidence="3">
    <name type="scientific">Escherichia coli</name>
    <dbReference type="NCBI Taxonomy" id="562"/>
    <lineage>
        <taxon>Bacteria</taxon>
        <taxon>Pseudomonadati</taxon>
        <taxon>Pseudomonadota</taxon>
        <taxon>Gammaproteobacteria</taxon>
        <taxon>Enterobacterales</taxon>
        <taxon>Enterobacteriaceae</taxon>
        <taxon>Escherichia</taxon>
    </lineage>
</organism>
<reference evidence="3" key="1">
    <citation type="submission" date="2018-04" db="EMBL/GenBank/DDBJ databases">
        <authorList>
            <person name="Feng Y."/>
        </authorList>
    </citation>
    <scope>NUCLEOTIDE SEQUENCE</scope>
    <source>
        <strain evidence="3">104</strain>
        <plasmid evidence="3">pHXH-4</plasmid>
    </source>
</reference>
<sequence>MTEQKRPGTDTETGKRKGKHRPGAGKPSSMSPRHQNGKVKKQKLAEKAAREAELTAKKAAGQTGAVHLSEPAHTG</sequence>
<evidence type="ECO:0000259" key="2">
    <source>
        <dbReference type="Pfam" id="PF12602"/>
    </source>
</evidence>
<evidence type="ECO:0000313" key="3">
    <source>
        <dbReference type="EMBL" id="AZM66506.1"/>
    </source>
</evidence>
<dbReference type="Pfam" id="PF12602">
    <property type="entry name" value="FinO_N"/>
    <property type="match status" value="1"/>
</dbReference>
<feature type="region of interest" description="Disordered" evidence="1">
    <location>
        <begin position="1"/>
        <end position="75"/>
    </location>
</feature>
<feature type="compositionally biased region" description="Basic and acidic residues" evidence="1">
    <location>
        <begin position="1"/>
        <end position="15"/>
    </location>
</feature>
<keyword evidence="3" id="KW-0614">Plasmid</keyword>
<evidence type="ECO:0000256" key="1">
    <source>
        <dbReference type="SAM" id="MobiDB-lite"/>
    </source>
</evidence>